<accession>A0A7U7G555</accession>
<comment type="caution">
    <text evidence="3">The sequence shown here is derived from an EMBL/GenBank/DDBJ whole genome shotgun (WGS) entry which is preliminary data.</text>
</comment>
<gene>
    <name evidence="3" type="ORF">SACS_0594</name>
</gene>
<dbReference type="Proteomes" id="UP000027590">
    <property type="component" value="Unassembled WGS sequence"/>
</dbReference>
<dbReference type="EMBL" id="CBLY010000004">
    <property type="protein sequence ID" value="CDG33332.1"/>
    <property type="molecule type" value="Genomic_DNA"/>
</dbReference>
<reference evidence="3 4" key="1">
    <citation type="journal article" date="2014" name="Genome Biol. Evol.">
        <title>Acetic acid bacteria genomes reveal functional traits for adaptation to life in insect guts.</title>
        <authorList>
            <person name="Chouaia B."/>
            <person name="Gaiarsa S."/>
            <person name="Crotti E."/>
            <person name="Comandatore F."/>
            <person name="Degli Esposti M."/>
            <person name="Ricci I."/>
            <person name="Alma A."/>
            <person name="Favia G."/>
            <person name="Bandi C."/>
            <person name="Daffonchio D."/>
        </authorList>
    </citation>
    <scope>NUCLEOTIDE SEQUENCE [LARGE SCALE GENOMIC DNA]</scope>
    <source>
        <strain evidence="4">AM169</strain>
    </source>
</reference>
<keyword evidence="1" id="KW-0175">Coiled coil</keyword>
<keyword evidence="2" id="KW-0732">Signal</keyword>
<evidence type="ECO:0008006" key="5">
    <source>
        <dbReference type="Google" id="ProtNLM"/>
    </source>
</evidence>
<evidence type="ECO:0000313" key="3">
    <source>
        <dbReference type="EMBL" id="CDG33332.1"/>
    </source>
</evidence>
<feature type="coiled-coil region" evidence="1">
    <location>
        <begin position="42"/>
        <end position="80"/>
    </location>
</feature>
<proteinExistence type="predicted"/>
<evidence type="ECO:0000256" key="2">
    <source>
        <dbReference type="SAM" id="SignalP"/>
    </source>
</evidence>
<organism evidence="3 4">
    <name type="scientific">Parasaccharibacter apium</name>
    <dbReference type="NCBI Taxonomy" id="1510841"/>
    <lineage>
        <taxon>Bacteria</taxon>
        <taxon>Pseudomonadati</taxon>
        <taxon>Pseudomonadota</taxon>
        <taxon>Alphaproteobacteria</taxon>
        <taxon>Acetobacterales</taxon>
        <taxon>Acetobacteraceae</taxon>
        <taxon>Parasaccharibacter</taxon>
    </lineage>
</organism>
<protein>
    <recommendedName>
        <fullName evidence="5">Porin</fullName>
    </recommendedName>
</protein>
<reference evidence="3 4" key="2">
    <citation type="journal article" date="2014" name="PLoS ONE">
        <title>Evolution of mitochondria reconstructed from the energy metabolism of living bacteria.</title>
        <authorList>
            <person name="Degli Esposti M."/>
            <person name="Chouaia B."/>
            <person name="Comandatore F."/>
            <person name="Crotti E."/>
            <person name="Sassera D."/>
            <person name="Lievens P.M."/>
            <person name="Daffonchio D."/>
            <person name="Bandi C."/>
        </authorList>
    </citation>
    <scope>NUCLEOTIDE SEQUENCE [LARGE SCALE GENOMIC DNA]</scope>
    <source>
        <strain evidence="4">AM169</strain>
    </source>
</reference>
<sequence length="591" mass="64247">MKLTKKCNINPFHYSFMTVIFLSYSASHFASSAHAAGTNDAIALMEKQIHAMQAQLEAMKQKQAAENRRVRAELARQRELIEADPYAPRERLLGPAAFPGGHLASSRTRHDDVFGLGDNAILTPSRTASTPYGELTAIPPAHPDLYSPLRRGQLQIGGIRLTLGGYLEAAGVWRSRNSAADIASAYNGIPWHNQPASHMSEFHQTERQSRLALLAEGMLTRKLVADAYVETDFQGSGSSSNSRQSNSYVLRARVVYGELKNHEDGWYLLGGQSWSLITLYNKGLLARDEQTPMVIEAQYVPGFNWTRNAQFRAVKTFGKEERYAAGLSIENPSAVPAGVSPCSNAARHCTTTDRLTGTNVNNPSTYYTTDPAPDLIAKIAADPGWGHYELTGVMRFFRDRTSTLGGGSNHTRIAGGGGGGMVLPLINRKLYFQASGLVGTGLGRYGTSNMPDYTYGRNGAVTPLPEANLLLGLYGNPLKTLKLYSYAGAETVLSRRSFDEDGSHYGYGNRGFDMRGCFTELATNCAASGNIRTVAQATGGFWYTAAKGDYGTLLVGGQYSHTHVQAFSGVGGKPKSDADMVLMSLRYQPFN</sequence>
<dbReference type="AlphaFoldDB" id="A0A7U7G555"/>
<feature type="signal peptide" evidence="2">
    <location>
        <begin position="1"/>
        <end position="35"/>
    </location>
</feature>
<evidence type="ECO:0000256" key="1">
    <source>
        <dbReference type="SAM" id="Coils"/>
    </source>
</evidence>
<name>A0A7U7G555_9PROT</name>
<evidence type="ECO:0000313" key="4">
    <source>
        <dbReference type="Proteomes" id="UP000027590"/>
    </source>
</evidence>
<feature type="chain" id="PRO_5030918542" description="Porin" evidence="2">
    <location>
        <begin position="36"/>
        <end position="591"/>
    </location>
</feature>